<gene>
    <name evidence="3" type="ORF">F963_04600</name>
</gene>
<dbReference type="EMBL" id="APPK01000060">
    <property type="protein sequence ID" value="ENV19506.1"/>
    <property type="molecule type" value="Genomic_DNA"/>
</dbReference>
<reference evidence="3 4" key="1">
    <citation type="submission" date="2013-02" db="EMBL/GenBank/DDBJ databases">
        <title>The Genome Sequence of Acinetobacter bereziniae NIPH 3.</title>
        <authorList>
            <consortium name="The Broad Institute Genome Sequencing Platform"/>
            <consortium name="The Broad Institute Genome Sequencing Center for Infectious Disease"/>
            <person name="Cerqueira G."/>
            <person name="Feldgarden M."/>
            <person name="Courvalin P."/>
            <person name="Perichon B."/>
            <person name="Grillot-Courvalin C."/>
            <person name="Clermont D."/>
            <person name="Rocha E."/>
            <person name="Yoon E.-J."/>
            <person name="Nemec A."/>
            <person name="Walker B."/>
            <person name="Young S.K."/>
            <person name="Zeng Q."/>
            <person name="Gargeya S."/>
            <person name="Fitzgerald M."/>
            <person name="Haas B."/>
            <person name="Abouelleil A."/>
            <person name="Alvarado L."/>
            <person name="Arachchi H.M."/>
            <person name="Berlin A.M."/>
            <person name="Chapman S.B."/>
            <person name="Dewar J."/>
            <person name="Goldberg J."/>
            <person name="Griggs A."/>
            <person name="Gujja S."/>
            <person name="Hansen M."/>
            <person name="Howarth C."/>
            <person name="Imamovic A."/>
            <person name="Larimer J."/>
            <person name="McCowan C."/>
            <person name="Murphy C."/>
            <person name="Neiman D."/>
            <person name="Pearson M."/>
            <person name="Priest M."/>
            <person name="Roberts A."/>
            <person name="Saif S."/>
            <person name="Shea T."/>
            <person name="Sisk P."/>
            <person name="Sykes S."/>
            <person name="Wortman J."/>
            <person name="Nusbaum C."/>
            <person name="Birren B."/>
        </authorList>
    </citation>
    <scope>NUCLEOTIDE SEQUENCE [LARGE SCALE GENOMIC DNA]</scope>
    <source>
        <strain evidence="3 4">NIPH 3</strain>
    </source>
</reference>
<dbReference type="Gene3D" id="1.10.287.700">
    <property type="entry name" value="Helix hairpin bin"/>
    <property type="match status" value="1"/>
</dbReference>
<feature type="chain" id="PRO_5004135587" evidence="2">
    <location>
        <begin position="22"/>
        <end position="227"/>
    </location>
</feature>
<protein>
    <submittedName>
        <fullName evidence="3">Uncharacterized protein</fullName>
    </submittedName>
</protein>
<evidence type="ECO:0000313" key="3">
    <source>
        <dbReference type="EMBL" id="ENV19506.1"/>
    </source>
</evidence>
<dbReference type="PATRIC" id="fig|1217651.3.peg.4538"/>
<dbReference type="HOGENOM" id="CLU_106164_0_0_6"/>
<name>N8X5L5_ACIBZ</name>
<evidence type="ECO:0000256" key="2">
    <source>
        <dbReference type="SAM" id="SignalP"/>
    </source>
</evidence>
<comment type="caution">
    <text evidence="3">The sequence shown here is derived from an EMBL/GenBank/DDBJ whole genome shotgun (WGS) entry which is preliminary data.</text>
</comment>
<evidence type="ECO:0000256" key="1">
    <source>
        <dbReference type="SAM" id="MobiDB-lite"/>
    </source>
</evidence>
<feature type="compositionally biased region" description="Low complexity" evidence="1">
    <location>
        <begin position="206"/>
        <end position="215"/>
    </location>
</feature>
<feature type="signal peptide" evidence="2">
    <location>
        <begin position="1"/>
        <end position="21"/>
    </location>
</feature>
<organism evidence="3 4">
    <name type="scientific">Acinetobacter bereziniae NIPH 3</name>
    <dbReference type="NCBI Taxonomy" id="1217651"/>
    <lineage>
        <taxon>Bacteria</taxon>
        <taxon>Pseudomonadati</taxon>
        <taxon>Pseudomonadota</taxon>
        <taxon>Gammaproteobacteria</taxon>
        <taxon>Moraxellales</taxon>
        <taxon>Moraxellaceae</taxon>
        <taxon>Acinetobacter</taxon>
    </lineage>
</organism>
<feature type="region of interest" description="Disordered" evidence="1">
    <location>
        <begin position="111"/>
        <end position="227"/>
    </location>
</feature>
<proteinExistence type="predicted"/>
<feature type="compositionally biased region" description="Polar residues" evidence="1">
    <location>
        <begin position="186"/>
        <end position="205"/>
    </location>
</feature>
<feature type="compositionally biased region" description="Polar residues" evidence="1">
    <location>
        <begin position="123"/>
        <end position="175"/>
    </location>
</feature>
<keyword evidence="2" id="KW-0732">Signal</keyword>
<accession>N8X5L5</accession>
<dbReference type="AlphaFoldDB" id="N8X5L5"/>
<dbReference type="RefSeq" id="WP_004826502.1">
    <property type="nucleotide sequence ID" value="NZ_KB849461.1"/>
</dbReference>
<dbReference type="Proteomes" id="UP000013270">
    <property type="component" value="Unassembled WGS sequence"/>
</dbReference>
<evidence type="ECO:0000313" key="4">
    <source>
        <dbReference type="Proteomes" id="UP000013270"/>
    </source>
</evidence>
<sequence>MVKMKSLCMITAICATSSLYAQTDTHTQPYGDNPNIFRVLAHKTGEAVQNTAEKVGDATEKGIQKIKPSFDETIENTKKYTSEQATIARDNTRQGIDTAVKKVEQTKDRVMGKNSYNVPIEQGSLSQSSTTANSANPSVTATVPNISNQNIPDQPTVSAQPSLQTQASQNVQSEQPELEIKKQSLPIENQTNTPSPSSTDSKPNQNTNTNTNTNTSISTDDDAGVPR</sequence>